<sequence length="208" mass="22696">MDSAEMWRAIRAERAWTADALQSLRPDQWRAPTLCAGWTVRELAGHLGYGPRARLGDVLVQAVRAGGGFDRMIDATARREAAKPPAELVEGLRAAVGSRRLAPSQTIRNALLDILVHAQDLAIPLGLDHPMPVHAARVAADDAWRHRFPFHARRRLHGLHLEATDVSWTAGAGAKVEGPIFALLLLLTGRYAALDLLAGPGLRRLRDS</sequence>
<dbReference type="EMBL" id="WBMR01000001">
    <property type="protein sequence ID" value="KAB2390441.1"/>
    <property type="molecule type" value="Genomic_DNA"/>
</dbReference>
<keyword evidence="3" id="KW-1185">Reference proteome</keyword>
<evidence type="ECO:0000313" key="2">
    <source>
        <dbReference type="EMBL" id="KAB2390441.1"/>
    </source>
</evidence>
<dbReference type="AlphaFoldDB" id="A0A6L3WA48"/>
<proteinExistence type="predicted"/>
<evidence type="ECO:0000259" key="1">
    <source>
        <dbReference type="Pfam" id="PF11716"/>
    </source>
</evidence>
<dbReference type="Pfam" id="PF11716">
    <property type="entry name" value="MDMPI_N"/>
    <property type="match status" value="1"/>
</dbReference>
<dbReference type="InterPro" id="IPR017517">
    <property type="entry name" value="Maleyloyr_isom"/>
</dbReference>
<dbReference type="SUPFAM" id="SSF109854">
    <property type="entry name" value="DinB/YfiT-like putative metalloenzymes"/>
    <property type="match status" value="1"/>
</dbReference>
<keyword evidence="2" id="KW-0413">Isomerase</keyword>
<dbReference type="Gene3D" id="1.20.120.450">
    <property type="entry name" value="dinb family like domain"/>
    <property type="match status" value="1"/>
</dbReference>
<protein>
    <submittedName>
        <fullName evidence="2">Maleylpyruvate isomerase family mycothiol-dependent enzyme</fullName>
    </submittedName>
</protein>
<dbReference type="RefSeq" id="WP_151537865.1">
    <property type="nucleotide sequence ID" value="NZ_WBMR01000001.1"/>
</dbReference>
<feature type="domain" description="Mycothiol-dependent maleylpyruvate isomerase metal-binding" evidence="1">
    <location>
        <begin position="11"/>
        <end position="105"/>
    </location>
</feature>
<organism evidence="2 3">
    <name type="scientific">Actinomadura montaniterrae</name>
    <dbReference type="NCBI Taxonomy" id="1803903"/>
    <lineage>
        <taxon>Bacteria</taxon>
        <taxon>Bacillati</taxon>
        <taxon>Actinomycetota</taxon>
        <taxon>Actinomycetes</taxon>
        <taxon>Streptosporangiales</taxon>
        <taxon>Thermomonosporaceae</taxon>
        <taxon>Actinomadura</taxon>
    </lineage>
</organism>
<name>A0A6L3WA48_9ACTN</name>
<gene>
    <name evidence="2" type="ORF">F9B16_01000</name>
</gene>
<keyword evidence="2" id="KW-0670">Pyruvate</keyword>
<dbReference type="GO" id="GO:0046872">
    <property type="term" value="F:metal ion binding"/>
    <property type="evidence" value="ECO:0007669"/>
    <property type="project" value="InterPro"/>
</dbReference>
<dbReference type="GO" id="GO:0016853">
    <property type="term" value="F:isomerase activity"/>
    <property type="evidence" value="ECO:0007669"/>
    <property type="project" value="UniProtKB-KW"/>
</dbReference>
<dbReference type="OrthoDB" id="5178565at2"/>
<dbReference type="InterPro" id="IPR034660">
    <property type="entry name" value="DinB/YfiT-like"/>
</dbReference>
<dbReference type="NCBIfam" id="TIGR03083">
    <property type="entry name" value="maleylpyruvate isomerase family mycothiol-dependent enzyme"/>
    <property type="match status" value="1"/>
</dbReference>
<dbReference type="InterPro" id="IPR024344">
    <property type="entry name" value="MDMPI_metal-binding"/>
</dbReference>
<dbReference type="Proteomes" id="UP000483004">
    <property type="component" value="Unassembled WGS sequence"/>
</dbReference>
<accession>A0A6L3WA48</accession>
<reference evidence="2 3" key="1">
    <citation type="submission" date="2019-09" db="EMBL/GenBank/DDBJ databases">
        <title>Actinomadura physcomitrii sp. nov., a novel actinomycete isolated from moss [Physcomitrium sphaericum (Ludw) Fuernr].</title>
        <authorList>
            <person name="Liu C."/>
            <person name="Zhuang X."/>
        </authorList>
    </citation>
    <scope>NUCLEOTIDE SEQUENCE [LARGE SCALE GENOMIC DNA]</scope>
    <source>
        <strain evidence="2 3">CYP1-1B</strain>
    </source>
</reference>
<comment type="caution">
    <text evidence="2">The sequence shown here is derived from an EMBL/GenBank/DDBJ whole genome shotgun (WGS) entry which is preliminary data.</text>
</comment>
<evidence type="ECO:0000313" key="3">
    <source>
        <dbReference type="Proteomes" id="UP000483004"/>
    </source>
</evidence>